<dbReference type="CDD" id="cd09176">
    <property type="entry name" value="PLDc_unchar6"/>
    <property type="match status" value="1"/>
</dbReference>
<protein>
    <submittedName>
        <fullName evidence="1">Phospholipase D family protein</fullName>
    </submittedName>
</protein>
<reference evidence="1" key="1">
    <citation type="submission" date="2024-03" db="EMBL/GenBank/DDBJ databases">
        <title>Deinococcus weizhi sp. nov., isolated from human skin.</title>
        <authorList>
            <person name="Wei Z."/>
            <person name="Tian F."/>
            <person name="Yang C."/>
            <person name="Xin L.T."/>
            <person name="Wen Z.J."/>
            <person name="Lan K.C."/>
            <person name="Yu L."/>
            <person name="Zhe W."/>
            <person name="Dan F.D."/>
            <person name="Jun W."/>
            <person name="Rui Z."/>
            <person name="Yong X.J."/>
            <person name="Ting Y."/>
            <person name="Wei X."/>
            <person name="Xu Z.G."/>
            <person name="Xin Z."/>
            <person name="Dong F.G."/>
            <person name="Ni X.M."/>
            <person name="Zheng M.G."/>
            <person name="Chun Y."/>
            <person name="Qian W.X."/>
        </authorList>
    </citation>
    <scope>NUCLEOTIDE SEQUENCE</scope>
    <source>
        <strain evidence="1">VB142</strain>
    </source>
</reference>
<sequence length="319" mass="35280">MSQQSQGQSRWEGWERAIRFLVDRPGTLWIVSPFITTTPTHSLLQGARVLTTISAQQLASGVSSYAAIRAMIEAGAEVRVCPKLHAKAYLRLHGSQAIGFTGSANMTQSGNHRNHEVMTGPEEFSVAFIRDLTAHWTTALPLTLDALDTLQQDAVRIGENLKISEQVATDVVVIIAETRMLRATFELTESKLGIPPEHRTAGLRAARVDFVKADDRKEGNALLREGLRRLQDGRSGMAVNMQGSGGLTYAVPLSDHVRFQDGIESLDTEVKNKMRELVSQRKSSWREDFLQRLANIATTYNRAEPAQVELVLQEASTAF</sequence>
<dbReference type="SUPFAM" id="SSF56024">
    <property type="entry name" value="Phospholipase D/nuclease"/>
    <property type="match status" value="1"/>
</dbReference>
<evidence type="ECO:0000313" key="1">
    <source>
        <dbReference type="EMBL" id="WYF46474.1"/>
    </source>
</evidence>
<dbReference type="InterPro" id="IPR059166">
    <property type="entry name" value="PLD-like_cat"/>
</dbReference>
<dbReference type="Gene3D" id="3.30.870.10">
    <property type="entry name" value="Endonuclease Chain A"/>
    <property type="match status" value="1"/>
</dbReference>
<dbReference type="AlphaFoldDB" id="A0AAU6Q784"/>
<dbReference type="RefSeq" id="WP_339097943.1">
    <property type="nucleotide sequence ID" value="NZ_CP149783.1"/>
</dbReference>
<dbReference type="EMBL" id="CP149783">
    <property type="protein sequence ID" value="WYF46474.1"/>
    <property type="molecule type" value="Genomic_DNA"/>
</dbReference>
<gene>
    <name evidence="1" type="ORF">WDJ50_15585</name>
</gene>
<name>A0AAU6Q784_9DEIO</name>
<organism evidence="1">
    <name type="scientific">Deinococcus sp. VB142</name>
    <dbReference type="NCBI Taxonomy" id="3112952"/>
    <lineage>
        <taxon>Bacteria</taxon>
        <taxon>Thermotogati</taxon>
        <taxon>Deinococcota</taxon>
        <taxon>Deinococci</taxon>
        <taxon>Deinococcales</taxon>
        <taxon>Deinococcaceae</taxon>
        <taxon>Deinococcus</taxon>
    </lineage>
</organism>
<proteinExistence type="predicted"/>
<accession>A0AAU6Q784</accession>